<reference evidence="5 6" key="1">
    <citation type="submission" date="2017-02" db="EMBL/GenBank/DDBJ databases">
        <title>The new phylogeny of genus Mycobacterium.</title>
        <authorList>
            <person name="Tortoli E."/>
            <person name="Trovato A."/>
            <person name="Cirillo D.M."/>
        </authorList>
    </citation>
    <scope>NUCLEOTIDE SEQUENCE [LARGE SCALE GENOMIC DNA]</scope>
    <source>
        <strain evidence="5 6">DSM 44471</strain>
    </source>
</reference>
<evidence type="ECO:0000259" key="4">
    <source>
        <dbReference type="SMART" id="SM00822"/>
    </source>
</evidence>
<evidence type="ECO:0000256" key="3">
    <source>
        <dbReference type="RuleBase" id="RU000363"/>
    </source>
</evidence>
<dbReference type="Pfam" id="PF00106">
    <property type="entry name" value="adh_short"/>
    <property type="match status" value="1"/>
</dbReference>
<dbReference type="STRING" id="53376.BST25_14690"/>
<dbReference type="Gene3D" id="3.40.50.720">
    <property type="entry name" value="NAD(P)-binding Rossmann-like Domain"/>
    <property type="match status" value="1"/>
</dbReference>
<keyword evidence="6" id="KW-1185">Reference proteome</keyword>
<dbReference type="OrthoDB" id="210852at2"/>
<evidence type="ECO:0000256" key="2">
    <source>
        <dbReference type="ARBA" id="ARBA00023002"/>
    </source>
</evidence>
<dbReference type="SUPFAM" id="SSF51735">
    <property type="entry name" value="NAD(P)-binding Rossmann-fold domains"/>
    <property type="match status" value="1"/>
</dbReference>
<feature type="domain" description="Ketoreductase" evidence="4">
    <location>
        <begin position="7"/>
        <end position="192"/>
    </location>
</feature>
<accession>A0A1X0DJ97</accession>
<dbReference type="PANTHER" id="PTHR43391:SF26">
    <property type="entry name" value="BLL7251 PROTEIN"/>
    <property type="match status" value="1"/>
</dbReference>
<dbReference type="InterPro" id="IPR002347">
    <property type="entry name" value="SDR_fam"/>
</dbReference>
<gene>
    <name evidence="5" type="ORF">BST25_14690</name>
</gene>
<proteinExistence type="inferred from homology"/>
<dbReference type="PRINTS" id="PR00081">
    <property type="entry name" value="GDHRDH"/>
</dbReference>
<dbReference type="RefSeq" id="WP_062906555.1">
    <property type="nucleotide sequence ID" value="NZ_AP022615.1"/>
</dbReference>
<name>A0A1X0DJ97_MYCHE</name>
<dbReference type="AlphaFoldDB" id="A0A1X0DJ97"/>
<comment type="similarity">
    <text evidence="1 3">Belongs to the short-chain dehydrogenases/reductases (SDR) family.</text>
</comment>
<dbReference type="Proteomes" id="UP000192566">
    <property type="component" value="Unassembled WGS sequence"/>
</dbReference>
<dbReference type="GO" id="GO:0016491">
    <property type="term" value="F:oxidoreductase activity"/>
    <property type="evidence" value="ECO:0007669"/>
    <property type="project" value="UniProtKB-KW"/>
</dbReference>
<dbReference type="InterPro" id="IPR057326">
    <property type="entry name" value="KR_dom"/>
</dbReference>
<evidence type="ECO:0000256" key="1">
    <source>
        <dbReference type="ARBA" id="ARBA00006484"/>
    </source>
</evidence>
<keyword evidence="2" id="KW-0560">Oxidoreductase</keyword>
<dbReference type="SMART" id="SM00822">
    <property type="entry name" value="PKS_KR"/>
    <property type="match status" value="1"/>
</dbReference>
<organism evidence="5 6">
    <name type="scientific">Mycobacterium heidelbergense</name>
    <dbReference type="NCBI Taxonomy" id="53376"/>
    <lineage>
        <taxon>Bacteria</taxon>
        <taxon>Bacillati</taxon>
        <taxon>Actinomycetota</taxon>
        <taxon>Actinomycetes</taxon>
        <taxon>Mycobacteriales</taxon>
        <taxon>Mycobacteriaceae</taxon>
        <taxon>Mycobacterium</taxon>
        <taxon>Mycobacterium simiae complex</taxon>
    </lineage>
</organism>
<sequence>MRDLTGAVAVITGAGSGIGRACALALAAEGTRIVVSDIDLERASGTAEQIASRGGSAHAVGCDVTRDADVQRLQDAALAEYGAVDIVMNNVGVIAVGAPEDLPLSAWAHTFDTNVLSIARSLRVFLPGLLAQGRGHIVNTASTSALWPYGYDRLPYAASKGAVVTLSESLALYTRPRGVGVTCLCPGPVRTAIAEQVTVFGTPKSIRAPSLAPIEATEVGRLVVDAIKNDTFFLTTHHEVADIVRKRADDIDAFLDAQIAALAGP</sequence>
<dbReference type="FunFam" id="3.40.50.720:FF:000084">
    <property type="entry name" value="Short-chain dehydrogenase reductase"/>
    <property type="match status" value="1"/>
</dbReference>
<protein>
    <submittedName>
        <fullName evidence="5">Short-chain dehydrogenase</fullName>
    </submittedName>
</protein>
<evidence type="ECO:0000313" key="5">
    <source>
        <dbReference type="EMBL" id="ORA72484.1"/>
    </source>
</evidence>
<dbReference type="PRINTS" id="PR00080">
    <property type="entry name" value="SDRFAMILY"/>
</dbReference>
<dbReference type="InterPro" id="IPR036291">
    <property type="entry name" value="NAD(P)-bd_dom_sf"/>
</dbReference>
<dbReference type="EMBL" id="MVHR01000020">
    <property type="protein sequence ID" value="ORA72484.1"/>
    <property type="molecule type" value="Genomic_DNA"/>
</dbReference>
<dbReference type="PANTHER" id="PTHR43391">
    <property type="entry name" value="RETINOL DEHYDROGENASE-RELATED"/>
    <property type="match status" value="1"/>
</dbReference>
<evidence type="ECO:0000313" key="6">
    <source>
        <dbReference type="Proteomes" id="UP000192566"/>
    </source>
</evidence>
<comment type="caution">
    <text evidence="5">The sequence shown here is derived from an EMBL/GenBank/DDBJ whole genome shotgun (WGS) entry which is preliminary data.</text>
</comment>
<dbReference type="CDD" id="cd05233">
    <property type="entry name" value="SDR_c"/>
    <property type="match status" value="1"/>
</dbReference>